<dbReference type="InterPro" id="IPR011037">
    <property type="entry name" value="Pyrv_Knase-like_insert_dom_sf"/>
</dbReference>
<dbReference type="PANTHER" id="PTHR30212">
    <property type="entry name" value="PROTEIN YIIM"/>
    <property type="match status" value="1"/>
</dbReference>
<dbReference type="InterPro" id="IPR052353">
    <property type="entry name" value="Benzoxazolinone_Detox_Enz"/>
</dbReference>
<reference evidence="2 3" key="1">
    <citation type="submission" date="2023-07" db="EMBL/GenBank/DDBJ databases">
        <title>Genomic Encyclopedia of Type Strains, Phase IV (KMG-IV): sequencing the most valuable type-strain genomes for metagenomic binning, comparative biology and taxonomic classification.</title>
        <authorList>
            <person name="Goeker M."/>
        </authorList>
    </citation>
    <scope>NUCLEOTIDE SEQUENCE [LARGE SCALE GENOMIC DNA]</scope>
    <source>
        <strain evidence="2 3">DSM 23948</strain>
    </source>
</reference>
<dbReference type="Gene3D" id="2.40.33.20">
    <property type="entry name" value="PK beta-barrel domain-like"/>
    <property type="match status" value="1"/>
</dbReference>
<feature type="domain" description="MOSC" evidence="1">
    <location>
        <begin position="36"/>
        <end position="171"/>
    </location>
</feature>
<accession>A0ABT9V3F3</accession>
<evidence type="ECO:0000313" key="2">
    <source>
        <dbReference type="EMBL" id="MDQ0155484.1"/>
    </source>
</evidence>
<dbReference type="Pfam" id="PF03473">
    <property type="entry name" value="MOSC"/>
    <property type="match status" value="1"/>
</dbReference>
<organism evidence="2 3">
    <name type="scientific">Anoxybacillus andreesenii</name>
    <dbReference type="NCBI Taxonomy" id="1325932"/>
    <lineage>
        <taxon>Bacteria</taxon>
        <taxon>Bacillati</taxon>
        <taxon>Bacillota</taxon>
        <taxon>Bacilli</taxon>
        <taxon>Bacillales</taxon>
        <taxon>Anoxybacillaceae</taxon>
        <taxon>Anoxybacillus</taxon>
    </lineage>
</organism>
<dbReference type="EMBL" id="JAUSTU010000007">
    <property type="protein sequence ID" value="MDQ0155484.1"/>
    <property type="molecule type" value="Genomic_DNA"/>
</dbReference>
<dbReference type="Pfam" id="PF03475">
    <property type="entry name" value="YiiM_3-alpha"/>
    <property type="match status" value="1"/>
</dbReference>
<keyword evidence="3" id="KW-1185">Reference proteome</keyword>
<dbReference type="InterPro" id="IPR005302">
    <property type="entry name" value="MoCF_Sase_C"/>
</dbReference>
<sequence>MDGRVEKIFVGMPSKIGEKGAMDPMEREWETAMFKEEIQGPVWVGTTHIEGDGQADLKHHGGPEKAVFAYSSEHYIYWNKSLEGASLLPGGMGENFLIDHLTEEHICIGDTFEIGETIIQVSQPRQPCWKPARRFKIKNLALLIQNTGRTGWYFRVLKEGKVEKGQTLRLIDRPFSQWTISACNQIMHHDKKNIPLAKELASCELLALSWRETLLKRVETGIEADIQKRTIGPNE</sequence>
<protein>
    <submittedName>
        <fullName evidence="2">MOSC domain-containing protein YiiM</fullName>
    </submittedName>
</protein>
<evidence type="ECO:0000259" key="1">
    <source>
        <dbReference type="PROSITE" id="PS51340"/>
    </source>
</evidence>
<evidence type="ECO:0000313" key="3">
    <source>
        <dbReference type="Proteomes" id="UP001231362"/>
    </source>
</evidence>
<gene>
    <name evidence="2" type="ORF">J2S07_001789</name>
</gene>
<dbReference type="PANTHER" id="PTHR30212:SF2">
    <property type="entry name" value="PROTEIN YIIM"/>
    <property type="match status" value="1"/>
</dbReference>
<dbReference type="SUPFAM" id="SSF50800">
    <property type="entry name" value="PK beta-barrel domain-like"/>
    <property type="match status" value="1"/>
</dbReference>
<name>A0ABT9V3F3_9BACL</name>
<dbReference type="InterPro" id="IPR005163">
    <property type="entry name" value="Tri_helical_YiiM-like"/>
</dbReference>
<proteinExistence type="predicted"/>
<dbReference type="RefSeq" id="WP_307150052.1">
    <property type="nucleotide sequence ID" value="NZ_JAUSTU010000007.1"/>
</dbReference>
<dbReference type="Proteomes" id="UP001231362">
    <property type="component" value="Unassembled WGS sequence"/>
</dbReference>
<comment type="caution">
    <text evidence="2">The sequence shown here is derived from an EMBL/GenBank/DDBJ whole genome shotgun (WGS) entry which is preliminary data.</text>
</comment>
<dbReference type="PROSITE" id="PS51340">
    <property type="entry name" value="MOSC"/>
    <property type="match status" value="1"/>
</dbReference>